<sequence>MRFSVELIHNLNTDAVHSTAEVLHDVKAIKDYLGIWK</sequence>
<protein>
    <submittedName>
        <fullName evidence="1">Uncharacterized protein</fullName>
    </submittedName>
</protein>
<name>A0AA87K330_STRSU</name>
<accession>A0AA87K330</accession>
<gene>
    <name evidence="1" type="ORF">SSUR61_2027</name>
</gene>
<comment type="caution">
    <text evidence="1">The sequence shown here is derived from an EMBL/GenBank/DDBJ whole genome shotgun (WGS) entry which is preliminary data.</text>
</comment>
<dbReference type="EMBL" id="AEYY01000042">
    <property type="protein sequence ID" value="EHC02100.1"/>
    <property type="molecule type" value="Genomic_DNA"/>
</dbReference>
<reference evidence="1 2" key="1">
    <citation type="submission" date="2011-03" db="EMBL/GenBank/DDBJ databases">
        <title>Deep-sequencing identification of multiple resistance mechanism for the high antibiotic-resistance strain Streptococcus suis R61.</title>
        <authorList>
            <person name="Hu P."/>
            <person name="Yang M."/>
            <person name="Jin M."/>
            <person name="Xiao J."/>
        </authorList>
    </citation>
    <scope>NUCLEOTIDE SEQUENCE [LARGE SCALE GENOMIC DNA]</scope>
    <source>
        <strain evidence="1 2">R61</strain>
    </source>
</reference>
<dbReference type="AlphaFoldDB" id="A0AA87K330"/>
<proteinExistence type="predicted"/>
<evidence type="ECO:0000313" key="2">
    <source>
        <dbReference type="Proteomes" id="UP000004014"/>
    </source>
</evidence>
<evidence type="ECO:0000313" key="1">
    <source>
        <dbReference type="EMBL" id="EHC02100.1"/>
    </source>
</evidence>
<dbReference type="Proteomes" id="UP000004014">
    <property type="component" value="Unassembled WGS sequence"/>
</dbReference>
<organism evidence="1 2">
    <name type="scientific">Streptococcus suis R61</name>
    <dbReference type="NCBI Taxonomy" id="996306"/>
    <lineage>
        <taxon>Bacteria</taxon>
        <taxon>Bacillati</taxon>
        <taxon>Bacillota</taxon>
        <taxon>Bacilli</taxon>
        <taxon>Lactobacillales</taxon>
        <taxon>Streptococcaceae</taxon>
        <taxon>Streptococcus</taxon>
    </lineage>
</organism>